<dbReference type="InterPro" id="IPR050902">
    <property type="entry name" value="ABC_Transporter_SBP"/>
</dbReference>
<reference evidence="3 4" key="1">
    <citation type="submission" date="2016-12" db="EMBL/GenBank/DDBJ databases">
        <title>Diversity of luminous bacteria.</title>
        <authorList>
            <person name="Yoshizawa S."/>
            <person name="Kogure K."/>
        </authorList>
    </citation>
    <scope>NUCLEOTIDE SEQUENCE [LARGE SCALE GENOMIC DNA]</scope>
    <source>
        <strain evidence="3 4">LC1-200</strain>
    </source>
</reference>
<dbReference type="PANTHER" id="PTHR30535:SF34">
    <property type="entry name" value="MOLYBDATE-BINDING PROTEIN MOLA"/>
    <property type="match status" value="1"/>
</dbReference>
<dbReference type="OrthoDB" id="9775594at2"/>
<organism evidence="3 4">
    <name type="scientific">Photobacterium angustum</name>
    <dbReference type="NCBI Taxonomy" id="661"/>
    <lineage>
        <taxon>Bacteria</taxon>
        <taxon>Pseudomonadati</taxon>
        <taxon>Pseudomonadota</taxon>
        <taxon>Gammaproteobacteria</taxon>
        <taxon>Vibrionales</taxon>
        <taxon>Vibrionaceae</taxon>
        <taxon>Photobacterium</taxon>
    </lineage>
</organism>
<gene>
    <name evidence="3" type="ORF">BTO08_13445</name>
</gene>
<dbReference type="EMBL" id="MSCJ01000001">
    <property type="protein sequence ID" value="PQJ68302.1"/>
    <property type="molecule type" value="Genomic_DNA"/>
</dbReference>
<dbReference type="Pfam" id="PF01497">
    <property type="entry name" value="Peripla_BP_2"/>
    <property type="match status" value="1"/>
</dbReference>
<feature type="signal peptide" evidence="1">
    <location>
        <begin position="1"/>
        <end position="25"/>
    </location>
</feature>
<name>A0A2S7W1V1_PHOAN</name>
<keyword evidence="1" id="KW-0732">Signal</keyword>
<protein>
    <submittedName>
        <fullName evidence="3">ABC transporter substrate-binding protein</fullName>
    </submittedName>
</protein>
<comment type="caution">
    <text evidence="3">The sequence shown here is derived from an EMBL/GenBank/DDBJ whole genome shotgun (WGS) entry which is preliminary data.</text>
</comment>
<sequence>MTIMRQFFHAFSLCTALLLSIPSYAEQATTYPLTVMDATQKMVSLDHPPLRVSSKSMFSDQVLIELLPPDHISSLSRLSNDPTYSLIANKLPTTIPLLDLNVERTIANQPDLLIAANWSDPQKVNILRQAGINVYVFNTVYTLADIEKNILMLGKLVNQNQRAQQLVETMDRKLKQHVVIPKHRLTAVEYTPWGASSNRQSTINTIFEQAGLINAIAATQGDKYGQVPLAKEQLLLINPDVVIVPGTCGKDTNDSSNTFRKELLNDPSLQQLNAIKHHKVICLPQALRSTDSQYIVDAIIYLNHHVYGKPHA</sequence>
<evidence type="ECO:0000313" key="3">
    <source>
        <dbReference type="EMBL" id="PQJ68302.1"/>
    </source>
</evidence>
<dbReference type="Proteomes" id="UP000238730">
    <property type="component" value="Unassembled WGS sequence"/>
</dbReference>
<dbReference type="GO" id="GO:0071281">
    <property type="term" value="P:cellular response to iron ion"/>
    <property type="evidence" value="ECO:0007669"/>
    <property type="project" value="TreeGrafter"/>
</dbReference>
<evidence type="ECO:0000259" key="2">
    <source>
        <dbReference type="PROSITE" id="PS50983"/>
    </source>
</evidence>
<feature type="domain" description="Fe/B12 periplasmic-binding" evidence="2">
    <location>
        <begin position="51"/>
        <end position="310"/>
    </location>
</feature>
<dbReference type="InterPro" id="IPR002491">
    <property type="entry name" value="ABC_transptr_periplasmic_BD"/>
</dbReference>
<proteinExistence type="predicted"/>
<accession>A0A2S7W1V1</accession>
<dbReference type="PROSITE" id="PS50983">
    <property type="entry name" value="FE_B12_PBP"/>
    <property type="match status" value="1"/>
</dbReference>
<dbReference type="PANTHER" id="PTHR30535">
    <property type="entry name" value="VITAMIN B12-BINDING PROTEIN"/>
    <property type="match status" value="1"/>
</dbReference>
<evidence type="ECO:0000256" key="1">
    <source>
        <dbReference type="SAM" id="SignalP"/>
    </source>
</evidence>
<dbReference type="AlphaFoldDB" id="A0A2S7W1V1"/>
<dbReference type="Gene3D" id="3.40.50.1980">
    <property type="entry name" value="Nitrogenase molybdenum iron protein domain"/>
    <property type="match status" value="2"/>
</dbReference>
<evidence type="ECO:0000313" key="4">
    <source>
        <dbReference type="Proteomes" id="UP000238730"/>
    </source>
</evidence>
<dbReference type="SUPFAM" id="SSF53807">
    <property type="entry name" value="Helical backbone' metal receptor"/>
    <property type="match status" value="1"/>
</dbReference>
<feature type="chain" id="PRO_5015429181" evidence="1">
    <location>
        <begin position="26"/>
        <end position="312"/>
    </location>
</feature>